<proteinExistence type="predicted"/>
<evidence type="ECO:0000313" key="2">
    <source>
        <dbReference type="Proteomes" id="UP000789702"/>
    </source>
</evidence>
<reference evidence="1" key="1">
    <citation type="submission" date="2021-06" db="EMBL/GenBank/DDBJ databases">
        <authorList>
            <person name="Kallberg Y."/>
            <person name="Tangrot J."/>
            <person name="Rosling A."/>
        </authorList>
    </citation>
    <scope>NUCLEOTIDE SEQUENCE</scope>
    <source>
        <strain evidence="1">IL203A</strain>
    </source>
</reference>
<dbReference type="Proteomes" id="UP000789702">
    <property type="component" value="Unassembled WGS sequence"/>
</dbReference>
<protein>
    <submittedName>
        <fullName evidence="1">11093_t:CDS:1</fullName>
    </submittedName>
</protein>
<sequence>ENEENSNNYVKFHELSSEFSSQYPNIRPIINLIDEKLKEQELALSKTTSTLLLNDIFNISKESKNII</sequence>
<dbReference type="EMBL" id="CAJVPU010026522">
    <property type="protein sequence ID" value="CAG8700217.1"/>
    <property type="molecule type" value="Genomic_DNA"/>
</dbReference>
<feature type="non-terminal residue" evidence="1">
    <location>
        <position position="1"/>
    </location>
</feature>
<feature type="non-terminal residue" evidence="1">
    <location>
        <position position="67"/>
    </location>
</feature>
<accession>A0ACA9PBK8</accession>
<organism evidence="1 2">
    <name type="scientific">Dentiscutata heterogama</name>
    <dbReference type="NCBI Taxonomy" id="1316150"/>
    <lineage>
        <taxon>Eukaryota</taxon>
        <taxon>Fungi</taxon>
        <taxon>Fungi incertae sedis</taxon>
        <taxon>Mucoromycota</taxon>
        <taxon>Glomeromycotina</taxon>
        <taxon>Glomeromycetes</taxon>
        <taxon>Diversisporales</taxon>
        <taxon>Gigasporaceae</taxon>
        <taxon>Dentiscutata</taxon>
    </lineage>
</organism>
<name>A0ACA9PBK8_9GLOM</name>
<evidence type="ECO:0000313" key="1">
    <source>
        <dbReference type="EMBL" id="CAG8700217.1"/>
    </source>
</evidence>
<keyword evidence="2" id="KW-1185">Reference proteome</keyword>
<gene>
    <name evidence="1" type="ORF">DHETER_LOCUS11714</name>
</gene>
<comment type="caution">
    <text evidence="1">The sequence shown here is derived from an EMBL/GenBank/DDBJ whole genome shotgun (WGS) entry which is preliminary data.</text>
</comment>